<proteinExistence type="predicted"/>
<accession>E6MKD4</accession>
<reference evidence="1 2" key="1">
    <citation type="submission" date="2010-12" db="EMBL/GenBank/DDBJ databases">
        <authorList>
            <person name="Muzny D."/>
            <person name="Qin X."/>
            <person name="Deng J."/>
            <person name="Jiang H."/>
            <person name="Liu Y."/>
            <person name="Qu J."/>
            <person name="Song X.-Z."/>
            <person name="Zhang L."/>
            <person name="Thornton R."/>
            <person name="Coyle M."/>
            <person name="Francisco L."/>
            <person name="Jackson L."/>
            <person name="Javaid M."/>
            <person name="Korchina V."/>
            <person name="Kovar C."/>
            <person name="Mata R."/>
            <person name="Mathew T."/>
            <person name="Ngo R."/>
            <person name="Nguyen L."/>
            <person name="Nguyen N."/>
            <person name="Okwuonu G."/>
            <person name="Ongeri F."/>
            <person name="Pham C."/>
            <person name="Simmons D."/>
            <person name="Wilczek-Boney K."/>
            <person name="Hale W."/>
            <person name="Jakkamsetti A."/>
            <person name="Pham P."/>
            <person name="Ruth R."/>
            <person name="San Lucas F."/>
            <person name="Warren J."/>
            <person name="Zhang J."/>
            <person name="Zhao Z."/>
            <person name="Zhou C."/>
            <person name="Zhu D."/>
            <person name="Lee S."/>
            <person name="Bess C."/>
            <person name="Blankenburg K."/>
            <person name="Forbes L."/>
            <person name="Fu Q."/>
            <person name="Gubbala S."/>
            <person name="Hirani K."/>
            <person name="Jayaseelan J.C."/>
            <person name="Lara F."/>
            <person name="Munidasa M."/>
            <person name="Palculict T."/>
            <person name="Patil S."/>
            <person name="Pu L.-L."/>
            <person name="Saada N."/>
            <person name="Tang L."/>
            <person name="Weissenberger G."/>
            <person name="Zhu Y."/>
            <person name="Hemphill L."/>
            <person name="Shang Y."/>
            <person name="Youmans B."/>
            <person name="Ayvaz T."/>
            <person name="Ross M."/>
            <person name="Santibanez J."/>
            <person name="Aqrawi P."/>
            <person name="Gross S."/>
            <person name="Joshi V."/>
            <person name="Fowler G."/>
            <person name="Nazareth L."/>
            <person name="Reid J."/>
            <person name="Worley K."/>
            <person name="Petrosino J."/>
            <person name="Highlander S."/>
            <person name="Gibbs R."/>
        </authorList>
    </citation>
    <scope>NUCLEOTIDE SEQUENCE [LARGE SCALE GENOMIC DNA]</scope>
    <source>
        <strain evidence="1 2">ATCC 23263</strain>
    </source>
</reference>
<gene>
    <name evidence="1" type="ORF">HMP0721_2470</name>
</gene>
<name>E6MKD4_9FIRM</name>
<keyword evidence="2" id="KW-1185">Reference proteome</keyword>
<organism evidence="1 2">
    <name type="scientific">Pseudoramibacter alactolyticus ATCC 23263</name>
    <dbReference type="NCBI Taxonomy" id="887929"/>
    <lineage>
        <taxon>Bacteria</taxon>
        <taxon>Bacillati</taxon>
        <taxon>Bacillota</taxon>
        <taxon>Clostridia</taxon>
        <taxon>Eubacteriales</taxon>
        <taxon>Eubacteriaceae</taxon>
        <taxon>Pseudoramibacter</taxon>
    </lineage>
</organism>
<sequence>MLAKIGRIEADSVEKQALPKVDWRGKYVRIEMLKKRLGMCIRFFK</sequence>
<dbReference type="EMBL" id="AEQN01000034">
    <property type="protein sequence ID" value="EFV00471.1"/>
    <property type="molecule type" value="Genomic_DNA"/>
</dbReference>
<dbReference type="Proteomes" id="UP000004754">
    <property type="component" value="Unassembled WGS sequence"/>
</dbReference>
<comment type="caution">
    <text evidence="1">The sequence shown here is derived from an EMBL/GenBank/DDBJ whole genome shotgun (WGS) entry which is preliminary data.</text>
</comment>
<dbReference type="AlphaFoldDB" id="E6MKD4"/>
<evidence type="ECO:0000313" key="2">
    <source>
        <dbReference type="Proteomes" id="UP000004754"/>
    </source>
</evidence>
<dbReference type="STRING" id="887929.HMP0721_2470"/>
<evidence type="ECO:0000313" key="1">
    <source>
        <dbReference type="EMBL" id="EFV00471.1"/>
    </source>
</evidence>
<dbReference type="HOGENOM" id="CLU_3204085_0_0_9"/>
<protein>
    <submittedName>
        <fullName evidence="1">Uncharacterized protein</fullName>
    </submittedName>
</protein>